<keyword evidence="9" id="KW-1185">Reference proteome</keyword>
<evidence type="ECO:0000256" key="5">
    <source>
        <dbReference type="ARBA" id="ARBA00023002"/>
    </source>
</evidence>
<keyword evidence="5" id="KW-0560">Oxidoreductase</keyword>
<evidence type="ECO:0000313" key="8">
    <source>
        <dbReference type="EMBL" id="GLX81482.1"/>
    </source>
</evidence>
<dbReference type="Proteomes" id="UP001157133">
    <property type="component" value="Unassembled WGS sequence"/>
</dbReference>
<dbReference type="InterPro" id="IPR044862">
    <property type="entry name" value="Pro_4_hyd_alph_FE2OG_OXY"/>
</dbReference>
<evidence type="ECO:0000256" key="2">
    <source>
        <dbReference type="ARBA" id="ARBA00022723"/>
    </source>
</evidence>
<feature type="domain" description="Fe2OG dioxygenase" evidence="7">
    <location>
        <begin position="128"/>
        <end position="254"/>
    </location>
</feature>
<evidence type="ECO:0000256" key="4">
    <source>
        <dbReference type="ARBA" id="ARBA00022964"/>
    </source>
</evidence>
<dbReference type="InterPro" id="IPR005123">
    <property type="entry name" value="Oxoglu/Fe-dep_dioxygenase_dom"/>
</dbReference>
<evidence type="ECO:0000256" key="3">
    <source>
        <dbReference type="ARBA" id="ARBA00022896"/>
    </source>
</evidence>
<comment type="caution">
    <text evidence="8">The sequence shown here is derived from an EMBL/GenBank/DDBJ whole genome shotgun (WGS) entry which is preliminary data.</text>
</comment>
<name>A0ABQ6H3V7_9GAMM</name>
<dbReference type="PANTHER" id="PTHR10869">
    <property type="entry name" value="PROLYL 4-HYDROXYLASE ALPHA SUBUNIT"/>
    <property type="match status" value="1"/>
</dbReference>
<gene>
    <name evidence="8" type="ORF">theurythT_09340</name>
</gene>
<evidence type="ECO:0000256" key="1">
    <source>
        <dbReference type="ARBA" id="ARBA00001961"/>
    </source>
</evidence>
<evidence type="ECO:0000259" key="7">
    <source>
        <dbReference type="PROSITE" id="PS51471"/>
    </source>
</evidence>
<dbReference type="EMBL" id="BSSU01000004">
    <property type="protein sequence ID" value="GLX81482.1"/>
    <property type="molecule type" value="Genomic_DNA"/>
</dbReference>
<keyword evidence="2" id="KW-0479">Metal-binding</keyword>
<dbReference type="InterPro" id="IPR045054">
    <property type="entry name" value="P4HA-like"/>
</dbReference>
<dbReference type="InterPro" id="IPR006620">
    <property type="entry name" value="Pro_4_hyd_alph"/>
</dbReference>
<dbReference type="SMART" id="SM00702">
    <property type="entry name" value="P4Hc"/>
    <property type="match status" value="1"/>
</dbReference>
<proteinExistence type="predicted"/>
<dbReference type="Gene3D" id="2.60.120.620">
    <property type="entry name" value="q2cbj1_9rhob like domain"/>
    <property type="match status" value="1"/>
</dbReference>
<keyword evidence="3" id="KW-0847">Vitamin C</keyword>
<dbReference type="PROSITE" id="PS51471">
    <property type="entry name" value="FE2OG_OXY"/>
    <property type="match status" value="1"/>
</dbReference>
<dbReference type="RefSeq" id="WP_284206816.1">
    <property type="nucleotide sequence ID" value="NZ_BSSU01000004.1"/>
</dbReference>
<keyword evidence="4" id="KW-0223">Dioxygenase</keyword>
<reference evidence="8 9" key="1">
    <citation type="submission" date="2023-03" db="EMBL/GenBank/DDBJ databases">
        <title>Draft genome sequence of Thalassotalea eurytherma JCM 18482T.</title>
        <authorList>
            <person name="Sawabe T."/>
        </authorList>
    </citation>
    <scope>NUCLEOTIDE SEQUENCE [LARGE SCALE GENOMIC DNA]</scope>
    <source>
        <strain evidence="8 9">JCM 18482</strain>
    </source>
</reference>
<dbReference type="PANTHER" id="PTHR10869:SF247">
    <property type="entry name" value="FE2OG DIOXYGENASE DOMAIN-CONTAINING PROTEIN"/>
    <property type="match status" value="1"/>
</dbReference>
<comment type="cofactor">
    <cofactor evidence="1">
        <name>L-ascorbate</name>
        <dbReference type="ChEBI" id="CHEBI:38290"/>
    </cofactor>
</comment>
<dbReference type="Pfam" id="PF13640">
    <property type="entry name" value="2OG-FeII_Oxy_3"/>
    <property type="match status" value="1"/>
</dbReference>
<evidence type="ECO:0000313" key="9">
    <source>
        <dbReference type="Proteomes" id="UP001157133"/>
    </source>
</evidence>
<sequence length="256" mass="28852">MNIESFYVVENEAGAESNNIPLWANKINNPASLAEKHPVKPELKKIDDVPGAFQLLNILTQEECKSLINIAETLSFNKDAAVSLPRHIRHNDSLTWVVDEETNATIWDRSKQLLAGGIEDISNMVPVGINARFRFYKYQEGDFFKPHIDGSWPGSRIINGKNEHDSYGDRWSQMTFLILLSDDFEGGETQFWVNKNDPTKPANRPENAKLVNVRTPAGSVLCFPHGSHPLHCLHSSETVTNGVKYIIRTDLLFPLN</sequence>
<accession>A0ABQ6H3V7</accession>
<protein>
    <recommendedName>
        <fullName evidence="7">Fe2OG dioxygenase domain-containing protein</fullName>
    </recommendedName>
</protein>
<organism evidence="8 9">
    <name type="scientific">Thalassotalea eurytherma</name>
    <dbReference type="NCBI Taxonomy" id="1144278"/>
    <lineage>
        <taxon>Bacteria</taxon>
        <taxon>Pseudomonadati</taxon>
        <taxon>Pseudomonadota</taxon>
        <taxon>Gammaproteobacteria</taxon>
        <taxon>Alteromonadales</taxon>
        <taxon>Colwelliaceae</taxon>
        <taxon>Thalassotalea</taxon>
    </lineage>
</organism>
<keyword evidence="6" id="KW-0408">Iron</keyword>
<evidence type="ECO:0000256" key="6">
    <source>
        <dbReference type="ARBA" id="ARBA00023004"/>
    </source>
</evidence>